<dbReference type="NCBIfam" id="NF008340">
    <property type="entry name" value="PRK11126.1"/>
    <property type="match status" value="1"/>
</dbReference>
<evidence type="ECO:0000256" key="2">
    <source>
        <dbReference type="ARBA" id="ARBA00023239"/>
    </source>
</evidence>
<comment type="caution">
    <text evidence="5">The sequence shown here is derived from an EMBL/GenBank/DDBJ whole genome shotgun (WGS) entry which is preliminary data.</text>
</comment>
<dbReference type="SUPFAM" id="SSF53474">
    <property type="entry name" value="alpha/beta-Hydrolases"/>
    <property type="match status" value="1"/>
</dbReference>
<dbReference type="InterPro" id="IPR029058">
    <property type="entry name" value="AB_hydrolase_fold"/>
</dbReference>
<protein>
    <recommendedName>
        <fullName evidence="3">Putative 2-succinyl-6-hydroxy-2,4-cyclohexadiene-1-carboxylate synthase</fullName>
        <shortName evidence="3">SHCHC synthase</shortName>
        <ecNumber evidence="3">4.2.99.20</ecNumber>
    </recommendedName>
</protein>
<sequence length="262" mass="30109">MLASTWHSNRDNGQAMPVVFLHGLLGSQGDWQGMLTLLQNFPQFRPLTIDLPFHGKSENIACQDFADLRAQLHQTLITLLGDTPFFLVGYSLGGRVALDYTFHAKNPHLLGTILEGTNIGLKTEAERRARWQNDQHWANRFRTEPITQVLNDWYQQPVFAHLDACKRSILIKKRQNNSGENIAQMLESTSLAKQQDYSDLLNTREKNITFFIGEKDQKFRQIALENQLVHRLIRNAGHNSHDENSLGFVKELIEQFKYVNNP</sequence>
<dbReference type="InterPro" id="IPR000073">
    <property type="entry name" value="AB_hydrolase_1"/>
</dbReference>
<dbReference type="PANTHER" id="PTHR42916:SF1">
    <property type="entry name" value="PROTEIN PHYLLO, CHLOROPLASTIC"/>
    <property type="match status" value="1"/>
</dbReference>
<dbReference type="EMBL" id="QEQD01000004">
    <property type="protein sequence ID" value="RDF04614.1"/>
    <property type="molecule type" value="Genomic_DNA"/>
</dbReference>
<evidence type="ECO:0000259" key="4">
    <source>
        <dbReference type="Pfam" id="PF00561"/>
    </source>
</evidence>
<dbReference type="Gene3D" id="3.40.50.1820">
    <property type="entry name" value="alpha/beta hydrolase"/>
    <property type="match status" value="1"/>
</dbReference>
<dbReference type="AlphaFoldDB" id="A0A369ZGK5"/>
<dbReference type="InterPro" id="IPR022485">
    <property type="entry name" value="SHCHC_synthase_MenH"/>
</dbReference>
<dbReference type="PANTHER" id="PTHR42916">
    <property type="entry name" value="2-SUCCINYL-5-ENOLPYRUVYL-6-HYDROXY-3-CYCLOHEXENE-1-CARBOXYLATE SYNTHASE"/>
    <property type="match status" value="1"/>
</dbReference>
<evidence type="ECO:0000256" key="3">
    <source>
        <dbReference type="HAMAP-Rule" id="MF_01660"/>
    </source>
</evidence>
<organism evidence="5 6">
    <name type="scientific">Haemophilus parahaemolyticus</name>
    <dbReference type="NCBI Taxonomy" id="735"/>
    <lineage>
        <taxon>Bacteria</taxon>
        <taxon>Pseudomonadati</taxon>
        <taxon>Pseudomonadota</taxon>
        <taxon>Gammaproteobacteria</taxon>
        <taxon>Pasteurellales</taxon>
        <taxon>Pasteurellaceae</taxon>
        <taxon>Haemophilus</taxon>
    </lineage>
</organism>
<comment type="pathway">
    <text evidence="3">Quinol/quinone metabolism; menaquinone biosynthesis.</text>
</comment>
<name>A0A369ZGK5_HAEPH</name>
<dbReference type="GO" id="GO:0009234">
    <property type="term" value="P:menaquinone biosynthetic process"/>
    <property type="evidence" value="ECO:0007669"/>
    <property type="project" value="UniProtKB-UniRule"/>
</dbReference>
<comment type="similarity">
    <text evidence="3">Belongs to the AB hydrolase superfamily. MenH family.</text>
</comment>
<dbReference type="Proteomes" id="UP000253999">
    <property type="component" value="Unassembled WGS sequence"/>
</dbReference>
<evidence type="ECO:0000256" key="1">
    <source>
        <dbReference type="ARBA" id="ARBA00022428"/>
    </source>
</evidence>
<proteinExistence type="inferred from homology"/>
<dbReference type="GO" id="GO:0070205">
    <property type="term" value="F:2-succinyl-6-hydroxy-2,4-cyclohexadiene-1-carboxylate synthase activity"/>
    <property type="evidence" value="ECO:0007669"/>
    <property type="project" value="UniProtKB-UniRule"/>
</dbReference>
<dbReference type="RefSeq" id="WP_040218382.1">
    <property type="nucleotide sequence ID" value="NZ_CAUQRN010000014.1"/>
</dbReference>
<dbReference type="Pfam" id="PF00561">
    <property type="entry name" value="Abhydrolase_1"/>
    <property type="match status" value="1"/>
</dbReference>
<dbReference type="HAMAP" id="MF_01660">
    <property type="entry name" value="MenH"/>
    <property type="match status" value="1"/>
</dbReference>
<dbReference type="STRING" id="735.B0185_07685"/>
<keyword evidence="2 3" id="KW-0456">Lyase</keyword>
<dbReference type="UniPathway" id="UPA00079"/>
<reference evidence="5 6" key="1">
    <citation type="submission" date="2018-05" db="EMBL/GenBank/DDBJ databases">
        <title>Draft Genome Sequences for a Diverse set of 7 Haemophilus Species.</title>
        <authorList>
            <person name="Nichols M."/>
            <person name="Topaz N."/>
            <person name="Wang X."/>
            <person name="Wang X."/>
            <person name="Boxrud D."/>
        </authorList>
    </citation>
    <scope>NUCLEOTIDE SEQUENCE [LARGE SCALE GENOMIC DNA]</scope>
    <source>
        <strain evidence="5 6">C2010039593</strain>
    </source>
</reference>
<accession>A0A369ZGK5</accession>
<dbReference type="NCBIfam" id="TIGR03695">
    <property type="entry name" value="menH_SHCHC"/>
    <property type="match status" value="1"/>
</dbReference>
<comment type="subunit">
    <text evidence="3">Monomer.</text>
</comment>
<keyword evidence="1 3" id="KW-0474">Menaquinone biosynthesis</keyword>
<comment type="pathway">
    <text evidence="3">Quinol/quinone metabolism; 1,4-dihydroxy-2-naphthoate biosynthesis; 1,4-dihydroxy-2-naphthoate from chorismate: step 3/7.</text>
</comment>
<evidence type="ECO:0000313" key="6">
    <source>
        <dbReference type="Proteomes" id="UP000253999"/>
    </source>
</evidence>
<comment type="function">
    <text evidence="3">Catalyzes a proton abstraction reaction that results in 2,5-elimination of pyruvate from 2-succinyl-5-enolpyruvyl-6-hydroxy-3-cyclohexene-1-carboxylate (SEPHCHC) and the formation of 2-succinyl-6-hydroxy-2,4-cyclohexadiene-1-carboxylate (SHCHC).</text>
</comment>
<dbReference type="UniPathway" id="UPA01057">
    <property type="reaction ID" value="UER00900"/>
</dbReference>
<gene>
    <name evidence="3" type="primary">menH</name>
    <name evidence="5" type="ORF">DPV98_04365</name>
</gene>
<evidence type="ECO:0000313" key="5">
    <source>
        <dbReference type="EMBL" id="RDF04614.1"/>
    </source>
</evidence>
<feature type="domain" description="AB hydrolase-1" evidence="4">
    <location>
        <begin position="17"/>
        <end position="244"/>
    </location>
</feature>
<comment type="catalytic activity">
    <reaction evidence="3">
        <text>5-enolpyruvoyl-6-hydroxy-2-succinyl-cyclohex-3-ene-1-carboxylate = (1R,6R)-6-hydroxy-2-succinyl-cyclohexa-2,4-diene-1-carboxylate + pyruvate</text>
        <dbReference type="Rhea" id="RHEA:25597"/>
        <dbReference type="ChEBI" id="CHEBI:15361"/>
        <dbReference type="ChEBI" id="CHEBI:58689"/>
        <dbReference type="ChEBI" id="CHEBI:58818"/>
        <dbReference type="EC" id="4.2.99.20"/>
    </reaction>
</comment>
<dbReference type="EC" id="4.2.99.20" evidence="3"/>